<dbReference type="InterPro" id="IPR037282">
    <property type="entry name" value="CapZ_alpha/beta"/>
</dbReference>
<dbReference type="GO" id="GO:0030036">
    <property type="term" value="P:actin cytoskeleton organization"/>
    <property type="evidence" value="ECO:0007669"/>
    <property type="project" value="TreeGrafter"/>
</dbReference>
<evidence type="ECO:0000256" key="5">
    <source>
        <dbReference type="ARBA" id="ARBA00025389"/>
    </source>
</evidence>
<evidence type="ECO:0000256" key="6">
    <source>
        <dbReference type="RuleBase" id="RU365077"/>
    </source>
</evidence>
<gene>
    <name evidence="7" type="ORF">BXZ70DRAFT_621663</name>
</gene>
<dbReference type="FunFam" id="3.90.1150.210:FF:000003">
    <property type="entry name" value="F-actin-capping protein subunit alpha"/>
    <property type="match status" value="1"/>
</dbReference>
<dbReference type="InterPro" id="IPR042489">
    <property type="entry name" value="CapZ_alpha_1"/>
</dbReference>
<keyword evidence="3 6" id="KW-0117">Actin capping</keyword>
<dbReference type="SUPFAM" id="SSF90096">
    <property type="entry name" value="Subunits of heterodimeric actin filament capping protein Capz"/>
    <property type="match status" value="1"/>
</dbReference>
<dbReference type="Pfam" id="PF01267">
    <property type="entry name" value="F-actin_cap_A"/>
    <property type="match status" value="1"/>
</dbReference>
<proteinExistence type="inferred from homology"/>
<evidence type="ECO:0000256" key="2">
    <source>
        <dbReference type="ARBA" id="ARBA00014038"/>
    </source>
</evidence>
<keyword evidence="8" id="KW-1185">Reference proteome</keyword>
<accession>A0A8K0UUF6</accession>
<protein>
    <recommendedName>
        <fullName evidence="2 6">F-actin-capping protein subunit alpha</fullName>
    </recommendedName>
</protein>
<dbReference type="InterPro" id="IPR042276">
    <property type="entry name" value="CapZ_alpha/beta_2"/>
</dbReference>
<dbReference type="PRINTS" id="PR00191">
    <property type="entry name" value="FACTINCAPA"/>
</dbReference>
<comment type="function">
    <text evidence="5 6">F-actin-capping proteins bind in a Ca(2+)-independent manner to the fast growing ends of actin filaments (barbed end) thereby blocking the exchange of subunits at these ends. Unlike other capping proteins (such as gelsolin and severin), these proteins do not sever actin filaments.</text>
</comment>
<dbReference type="PANTHER" id="PTHR10653:SF0">
    <property type="entry name" value="F-ACTIN-CAPPING PROTEIN SUBUNIT ALPHA"/>
    <property type="match status" value="1"/>
</dbReference>
<evidence type="ECO:0000313" key="7">
    <source>
        <dbReference type="EMBL" id="KAH8104828.1"/>
    </source>
</evidence>
<comment type="subunit">
    <text evidence="6">Heterodimer of an alpha and a beta subunit.</text>
</comment>
<dbReference type="Gene3D" id="3.90.1150.210">
    <property type="entry name" value="F-actin capping protein, beta subunit"/>
    <property type="match status" value="1"/>
</dbReference>
<dbReference type="OrthoDB" id="340550at2759"/>
<name>A0A8K0UUF6_9AGAR</name>
<dbReference type="Gene3D" id="3.30.1140.60">
    <property type="entry name" value="F-actin capping protein, alpha subunit"/>
    <property type="match status" value="1"/>
</dbReference>
<dbReference type="GO" id="GO:0051016">
    <property type="term" value="P:barbed-end actin filament capping"/>
    <property type="evidence" value="ECO:0007669"/>
    <property type="project" value="UniProtKB-UniRule"/>
</dbReference>
<dbReference type="EMBL" id="JAEVFJ010000005">
    <property type="protein sequence ID" value="KAH8104828.1"/>
    <property type="molecule type" value="Genomic_DNA"/>
</dbReference>
<evidence type="ECO:0000256" key="1">
    <source>
        <dbReference type="ARBA" id="ARBA00010479"/>
    </source>
</evidence>
<dbReference type="Proteomes" id="UP000813824">
    <property type="component" value="Unassembled WGS sequence"/>
</dbReference>
<reference evidence="7" key="1">
    <citation type="journal article" date="2021" name="New Phytol.">
        <title>Evolutionary innovations through gain and loss of genes in the ectomycorrhizal Boletales.</title>
        <authorList>
            <person name="Wu G."/>
            <person name="Miyauchi S."/>
            <person name="Morin E."/>
            <person name="Kuo A."/>
            <person name="Drula E."/>
            <person name="Varga T."/>
            <person name="Kohler A."/>
            <person name="Feng B."/>
            <person name="Cao Y."/>
            <person name="Lipzen A."/>
            <person name="Daum C."/>
            <person name="Hundley H."/>
            <person name="Pangilinan J."/>
            <person name="Johnson J."/>
            <person name="Barry K."/>
            <person name="LaButti K."/>
            <person name="Ng V."/>
            <person name="Ahrendt S."/>
            <person name="Min B."/>
            <person name="Choi I.G."/>
            <person name="Park H."/>
            <person name="Plett J.M."/>
            <person name="Magnuson J."/>
            <person name="Spatafora J.W."/>
            <person name="Nagy L.G."/>
            <person name="Henrissat B."/>
            <person name="Grigoriev I.V."/>
            <person name="Yang Z.L."/>
            <person name="Xu J."/>
            <person name="Martin F.M."/>
        </authorList>
    </citation>
    <scope>NUCLEOTIDE SEQUENCE</scope>
    <source>
        <strain evidence="7">KKN 215</strain>
    </source>
</reference>
<dbReference type="GO" id="GO:0008290">
    <property type="term" value="C:F-actin capping protein complex"/>
    <property type="evidence" value="ECO:0007669"/>
    <property type="project" value="UniProtKB-UniRule"/>
</dbReference>
<dbReference type="GO" id="GO:0051015">
    <property type="term" value="F:actin filament binding"/>
    <property type="evidence" value="ECO:0007669"/>
    <property type="project" value="TreeGrafter"/>
</dbReference>
<evidence type="ECO:0000313" key="8">
    <source>
        <dbReference type="Proteomes" id="UP000813824"/>
    </source>
</evidence>
<comment type="similarity">
    <text evidence="1 6">Belongs to the F-actin-capping protein alpha subunit family.</text>
</comment>
<dbReference type="AlphaFoldDB" id="A0A8K0UUF6"/>
<organism evidence="7 8">
    <name type="scientific">Cristinia sonorae</name>
    <dbReference type="NCBI Taxonomy" id="1940300"/>
    <lineage>
        <taxon>Eukaryota</taxon>
        <taxon>Fungi</taxon>
        <taxon>Dikarya</taxon>
        <taxon>Basidiomycota</taxon>
        <taxon>Agaricomycotina</taxon>
        <taxon>Agaricomycetes</taxon>
        <taxon>Agaricomycetidae</taxon>
        <taxon>Agaricales</taxon>
        <taxon>Pleurotineae</taxon>
        <taxon>Stephanosporaceae</taxon>
        <taxon>Cristinia</taxon>
    </lineage>
</organism>
<dbReference type="InterPro" id="IPR002189">
    <property type="entry name" value="CapZ_alpha"/>
</dbReference>
<comment type="caution">
    <text evidence="7">The sequence shown here is derived from an EMBL/GenBank/DDBJ whole genome shotgun (WGS) entry which is preliminary data.</text>
</comment>
<evidence type="ECO:0000256" key="3">
    <source>
        <dbReference type="ARBA" id="ARBA00022467"/>
    </source>
</evidence>
<dbReference type="GO" id="GO:0030479">
    <property type="term" value="C:actin cortical patch"/>
    <property type="evidence" value="ECO:0007669"/>
    <property type="project" value="TreeGrafter"/>
</dbReference>
<evidence type="ECO:0000256" key="4">
    <source>
        <dbReference type="ARBA" id="ARBA00023203"/>
    </source>
</evidence>
<keyword evidence="4 6" id="KW-0009">Actin-binding</keyword>
<sequence length="296" mass="32962">MEPEERIRAASNFLLQAPPGEINDVLNDVRNIVSDDEVLQSGVLSALREYNLAQFITAEVPGHQHQCIVSEAARLKVTEGEEGEEEETDRFWDPRSRTSFKFDHLSLEASDPQSVEPEPESEPFRAALEASTLTYLGAHFRSGVASVFSVPEKADQYIIQVVANKYNPANFWSGRWRSEYIIDFGARTITGKVLLNVHYYEQGNVQLETKHAISLAVPPTITATATSASKVLALIEVEESKYQESLGDTYQEMGEKTFKGLRRALPMTRSKLDWDKVLGYKLGAELTANKGAFGSS</sequence>
<dbReference type="PANTHER" id="PTHR10653">
    <property type="entry name" value="F-ACTIN-CAPPING PROTEIN SUBUNIT ALPHA"/>
    <property type="match status" value="1"/>
</dbReference>